<protein>
    <recommendedName>
        <fullName evidence="6">Fe2OG dioxygenase domain-containing protein</fullName>
    </recommendedName>
</protein>
<dbReference type="PROSITE" id="PS51471">
    <property type="entry name" value="FE2OG_OXY"/>
    <property type="match status" value="1"/>
</dbReference>
<evidence type="ECO:0000313" key="7">
    <source>
        <dbReference type="EMBL" id="KAJ4822025.1"/>
    </source>
</evidence>
<keyword evidence="3" id="KW-0847">Vitamin C</keyword>
<evidence type="ECO:0000256" key="4">
    <source>
        <dbReference type="ARBA" id="ARBA00023004"/>
    </source>
</evidence>
<feature type="domain" description="Fe2OG dioxygenase" evidence="6">
    <location>
        <begin position="190"/>
        <end position="290"/>
    </location>
</feature>
<proteinExistence type="inferred from homology"/>
<dbReference type="FunFam" id="2.60.120.330:FF:000134">
    <property type="entry name" value="Uncharacterized protein"/>
    <property type="match status" value="1"/>
</dbReference>
<evidence type="ECO:0000256" key="5">
    <source>
        <dbReference type="RuleBase" id="RU003682"/>
    </source>
</evidence>
<dbReference type="PANTHER" id="PTHR47991">
    <property type="entry name" value="OXOGLUTARATE/IRON-DEPENDENT DIOXYGENASE"/>
    <property type="match status" value="1"/>
</dbReference>
<dbReference type="GO" id="GO:0031418">
    <property type="term" value="F:L-ascorbic acid binding"/>
    <property type="evidence" value="ECO:0007669"/>
    <property type="project" value="UniProtKB-KW"/>
</dbReference>
<evidence type="ECO:0000256" key="1">
    <source>
        <dbReference type="ARBA" id="ARBA00008056"/>
    </source>
</evidence>
<accession>A0A9Q0EYE7</accession>
<dbReference type="GO" id="GO:0016491">
    <property type="term" value="F:oxidoreductase activity"/>
    <property type="evidence" value="ECO:0007669"/>
    <property type="project" value="UniProtKB-KW"/>
</dbReference>
<sequence length="340" mass="37868">MLSVKGQVESGGLNHVPSKYLYHTNLGERISSDAEVIPTIDFSILTSGTPDQRSKVIQDIGNACAEWGFFMVINHGVPNLLREETIRLAETFFNLSEEEKREYTGTQLFDPIRYGTSFNVTVDKIRFWRDFLKIHVHPSFSAPNKPPGLSEILQEYSKSVREVAEELFKGISISLGLEENYIKDKMDTESGSQLLVTNLYPPCPQPELAMGLPPHSDHGLLTILMQNEHSGLQVKHSGKWVPIDPLPNSFLVNTGDHMEILTNGKYKSVLHRAVVNGKATRISVGTAHGPPLETIVSPAPELASGGNNPPAFRGIKYREYLELQQSKQLDGKTCLDHLRI</sequence>
<name>A0A9Q0EYE7_9ROSI</name>
<evidence type="ECO:0000256" key="2">
    <source>
        <dbReference type="ARBA" id="ARBA00022723"/>
    </source>
</evidence>
<dbReference type="Proteomes" id="UP001141552">
    <property type="component" value="Unassembled WGS sequence"/>
</dbReference>
<comment type="similarity">
    <text evidence="1 5">Belongs to the iron/ascorbate-dependent oxidoreductase family.</text>
</comment>
<evidence type="ECO:0000259" key="6">
    <source>
        <dbReference type="PROSITE" id="PS51471"/>
    </source>
</evidence>
<organism evidence="7 8">
    <name type="scientific">Turnera subulata</name>
    <dbReference type="NCBI Taxonomy" id="218843"/>
    <lineage>
        <taxon>Eukaryota</taxon>
        <taxon>Viridiplantae</taxon>
        <taxon>Streptophyta</taxon>
        <taxon>Embryophyta</taxon>
        <taxon>Tracheophyta</taxon>
        <taxon>Spermatophyta</taxon>
        <taxon>Magnoliopsida</taxon>
        <taxon>eudicotyledons</taxon>
        <taxon>Gunneridae</taxon>
        <taxon>Pentapetalae</taxon>
        <taxon>rosids</taxon>
        <taxon>fabids</taxon>
        <taxon>Malpighiales</taxon>
        <taxon>Passifloraceae</taxon>
        <taxon>Turnera</taxon>
    </lineage>
</organism>
<comment type="caution">
    <text evidence="7">The sequence shown here is derived from an EMBL/GenBank/DDBJ whole genome shotgun (WGS) entry which is preliminary data.</text>
</comment>
<dbReference type="Gene3D" id="2.60.120.330">
    <property type="entry name" value="B-lactam Antibiotic, Isopenicillin N Synthase, Chain"/>
    <property type="match status" value="1"/>
</dbReference>
<dbReference type="SUPFAM" id="SSF51197">
    <property type="entry name" value="Clavaminate synthase-like"/>
    <property type="match status" value="1"/>
</dbReference>
<dbReference type="OrthoDB" id="288590at2759"/>
<dbReference type="InterPro" id="IPR005123">
    <property type="entry name" value="Oxoglu/Fe-dep_dioxygenase_dom"/>
</dbReference>
<evidence type="ECO:0000313" key="8">
    <source>
        <dbReference type="Proteomes" id="UP001141552"/>
    </source>
</evidence>
<dbReference type="Pfam" id="PF03171">
    <property type="entry name" value="2OG-FeII_Oxy"/>
    <property type="match status" value="1"/>
</dbReference>
<reference evidence="7" key="1">
    <citation type="submission" date="2022-02" db="EMBL/GenBank/DDBJ databases">
        <authorList>
            <person name="Henning P.M."/>
            <person name="McCubbin A.G."/>
            <person name="Shore J.S."/>
        </authorList>
    </citation>
    <scope>NUCLEOTIDE SEQUENCE</scope>
    <source>
        <strain evidence="7">F60SS</strain>
        <tissue evidence="7">Leaves</tissue>
    </source>
</reference>
<keyword evidence="4 5" id="KW-0408">Iron</keyword>
<dbReference type="GO" id="GO:0046872">
    <property type="term" value="F:metal ion binding"/>
    <property type="evidence" value="ECO:0007669"/>
    <property type="project" value="UniProtKB-KW"/>
</dbReference>
<dbReference type="InterPro" id="IPR044861">
    <property type="entry name" value="IPNS-like_FE2OG_OXY"/>
</dbReference>
<dbReference type="InterPro" id="IPR026992">
    <property type="entry name" value="DIOX_N"/>
</dbReference>
<reference evidence="7" key="2">
    <citation type="journal article" date="2023" name="Plants (Basel)">
        <title>Annotation of the Turnera subulata (Passifloraceae) Draft Genome Reveals the S-Locus Evolved after the Divergence of Turneroideae from Passifloroideae in a Stepwise Manner.</title>
        <authorList>
            <person name="Henning P.M."/>
            <person name="Roalson E.H."/>
            <person name="Mir W."/>
            <person name="McCubbin A.G."/>
            <person name="Shore J.S."/>
        </authorList>
    </citation>
    <scope>NUCLEOTIDE SEQUENCE</scope>
    <source>
        <strain evidence="7">F60SS</strain>
    </source>
</reference>
<keyword evidence="2 5" id="KW-0479">Metal-binding</keyword>
<keyword evidence="5" id="KW-0560">Oxidoreductase</keyword>
<dbReference type="EMBL" id="JAKUCV010007776">
    <property type="protein sequence ID" value="KAJ4822025.1"/>
    <property type="molecule type" value="Genomic_DNA"/>
</dbReference>
<gene>
    <name evidence="7" type="ORF">Tsubulata_001599</name>
</gene>
<dbReference type="AlphaFoldDB" id="A0A9Q0EYE7"/>
<keyword evidence="8" id="KW-1185">Reference proteome</keyword>
<dbReference type="InterPro" id="IPR027443">
    <property type="entry name" value="IPNS-like_sf"/>
</dbReference>
<evidence type="ECO:0000256" key="3">
    <source>
        <dbReference type="ARBA" id="ARBA00022896"/>
    </source>
</evidence>
<dbReference type="Pfam" id="PF14226">
    <property type="entry name" value="DIOX_N"/>
    <property type="match status" value="1"/>
</dbReference>
<dbReference type="InterPro" id="IPR050295">
    <property type="entry name" value="Plant_2OG-oxidoreductases"/>
</dbReference>